<feature type="transmembrane region" description="Helical" evidence="1">
    <location>
        <begin position="63"/>
        <end position="80"/>
    </location>
</feature>
<dbReference type="InterPro" id="IPR036259">
    <property type="entry name" value="MFS_trans_sf"/>
</dbReference>
<evidence type="ECO:0000256" key="1">
    <source>
        <dbReference type="SAM" id="Phobius"/>
    </source>
</evidence>
<dbReference type="SUPFAM" id="SSF103473">
    <property type="entry name" value="MFS general substrate transporter"/>
    <property type="match status" value="1"/>
</dbReference>
<dbReference type="Pfam" id="PF07690">
    <property type="entry name" value="MFS_1"/>
    <property type="match status" value="1"/>
</dbReference>
<comment type="caution">
    <text evidence="2">The sequence shown here is derived from an EMBL/GenBank/DDBJ whole genome shotgun (WGS) entry which is preliminary data.</text>
</comment>
<feature type="transmembrane region" description="Helical" evidence="1">
    <location>
        <begin position="350"/>
        <end position="370"/>
    </location>
</feature>
<dbReference type="Gene3D" id="1.20.1250.20">
    <property type="entry name" value="MFS general substrate transporter like domains"/>
    <property type="match status" value="2"/>
</dbReference>
<feature type="transmembrane region" description="Helical" evidence="1">
    <location>
        <begin position="232"/>
        <end position="249"/>
    </location>
</feature>
<dbReference type="Proteomes" id="UP001501057">
    <property type="component" value="Unassembled WGS sequence"/>
</dbReference>
<feature type="transmembrane region" description="Helical" evidence="1">
    <location>
        <begin position="86"/>
        <end position="108"/>
    </location>
</feature>
<feature type="transmembrane region" description="Helical" evidence="1">
    <location>
        <begin position="261"/>
        <end position="280"/>
    </location>
</feature>
<dbReference type="InterPro" id="IPR011701">
    <property type="entry name" value="MFS"/>
</dbReference>
<proteinExistence type="predicted"/>
<keyword evidence="1" id="KW-0812">Transmembrane</keyword>
<keyword evidence="1" id="KW-0472">Membrane</keyword>
<protein>
    <submittedName>
        <fullName evidence="2">CynX/NimT family MFS transporter</fullName>
    </submittedName>
</protein>
<keyword evidence="1" id="KW-1133">Transmembrane helix</keyword>
<dbReference type="PANTHER" id="PTHR23523:SF2">
    <property type="entry name" value="2-NITROIMIDAZOLE TRANSPORTER"/>
    <property type="match status" value="1"/>
</dbReference>
<evidence type="ECO:0000313" key="3">
    <source>
        <dbReference type="Proteomes" id="UP001501057"/>
    </source>
</evidence>
<dbReference type="PANTHER" id="PTHR23523">
    <property type="match status" value="1"/>
</dbReference>
<gene>
    <name evidence="2" type="ORF">GCM10009710_16950</name>
</gene>
<feature type="transmembrane region" description="Helical" evidence="1">
    <location>
        <begin position="318"/>
        <end position="338"/>
    </location>
</feature>
<keyword evidence="3" id="KW-1185">Reference proteome</keyword>
<feature type="transmembrane region" description="Helical" evidence="1">
    <location>
        <begin position="120"/>
        <end position="142"/>
    </location>
</feature>
<feature type="transmembrane region" description="Helical" evidence="1">
    <location>
        <begin position="148"/>
        <end position="171"/>
    </location>
</feature>
<reference evidence="2 3" key="1">
    <citation type="journal article" date="2019" name="Int. J. Syst. Evol. Microbiol.">
        <title>The Global Catalogue of Microorganisms (GCM) 10K type strain sequencing project: providing services to taxonomists for standard genome sequencing and annotation.</title>
        <authorList>
            <consortium name="The Broad Institute Genomics Platform"/>
            <consortium name="The Broad Institute Genome Sequencing Center for Infectious Disease"/>
            <person name="Wu L."/>
            <person name="Ma J."/>
        </authorList>
    </citation>
    <scope>NUCLEOTIDE SEQUENCE [LARGE SCALE GENOMIC DNA]</scope>
    <source>
        <strain evidence="2 3">JCM 13518</strain>
    </source>
</reference>
<dbReference type="EMBL" id="BAAAME010000004">
    <property type="protein sequence ID" value="GAA1737340.1"/>
    <property type="molecule type" value="Genomic_DNA"/>
</dbReference>
<feature type="transmembrane region" description="Helical" evidence="1">
    <location>
        <begin position="29"/>
        <end position="51"/>
    </location>
</feature>
<feature type="transmembrane region" description="Helical" evidence="1">
    <location>
        <begin position="192"/>
        <end position="212"/>
    </location>
</feature>
<feature type="transmembrane region" description="Helical" evidence="1">
    <location>
        <begin position="286"/>
        <end position="306"/>
    </location>
</feature>
<organism evidence="2 3">
    <name type="scientific">Aeromicrobium alkaliterrae</name>
    <dbReference type="NCBI Taxonomy" id="302168"/>
    <lineage>
        <taxon>Bacteria</taxon>
        <taxon>Bacillati</taxon>
        <taxon>Actinomycetota</taxon>
        <taxon>Actinomycetes</taxon>
        <taxon>Propionibacteriales</taxon>
        <taxon>Nocardioidaceae</taxon>
        <taxon>Aeromicrobium</taxon>
    </lineage>
</organism>
<accession>A0ABN2JS60</accession>
<name>A0ABN2JS60_9ACTN</name>
<sequence length="380" mass="39199">MLLALNLRSAVGSVGVVLHPLRADLGMSATVAGVLTTLPVLCFALFGATTARVVRTLGLDRTAAALLVVAGVGLALRPLVDSSAAFLALTVVALAGCAIGNVVLPALAKEHFPDRLPLISSLYGAALMGGATLGSVLTVPIADTFGDWRIGLGAWAVLAFAALIPWLPTAIREGRAGRLDRPRGPTLLRLARSRLAWACGIFFGLQSAQAYAQFGWFPAILTDAGLESGQAGLAQGLIPAVGIPVTLLLPTLIRRTGDRPILPWVFALVTSAGWLGVFLAPTAAPWLWASLLGIGGCAFTWVLTMFGRRTATAGGTAGLSAFAQSVGYLVAGLGPFGTGLLHDLTGSWDAPVLVLMCAALLLGPVGMLVARDRTLEDELD</sequence>
<dbReference type="InterPro" id="IPR052524">
    <property type="entry name" value="MFS_Cyanate_Porter"/>
</dbReference>
<evidence type="ECO:0000313" key="2">
    <source>
        <dbReference type="EMBL" id="GAA1737340.1"/>
    </source>
</evidence>